<dbReference type="Pfam" id="PF03441">
    <property type="entry name" value="FAD_binding_7"/>
    <property type="match status" value="1"/>
</dbReference>
<keyword evidence="3 5" id="KW-0274">FAD</keyword>
<name>A0A9D7SVX1_9BACT</name>
<evidence type="ECO:0000256" key="6">
    <source>
        <dbReference type="PIRSR" id="PIRSR602081-2"/>
    </source>
</evidence>
<feature type="domain" description="Photolyase/cryptochrome alpha/beta" evidence="8">
    <location>
        <begin position="3"/>
        <end position="133"/>
    </location>
</feature>
<feature type="site" description="Electron transfer via tryptophanyl radical" evidence="6">
    <location>
        <position position="364"/>
    </location>
</feature>
<feature type="binding site" evidence="5">
    <location>
        <begin position="226"/>
        <end position="230"/>
    </location>
    <ligand>
        <name>FAD</name>
        <dbReference type="ChEBI" id="CHEBI:57692"/>
    </ligand>
</feature>
<proteinExistence type="inferred from homology"/>
<comment type="cofactor">
    <cofactor evidence="5">
        <name>FAD</name>
        <dbReference type="ChEBI" id="CHEBI:57692"/>
    </cofactor>
    <text evidence="5">Binds 1 FAD per subunit.</text>
</comment>
<comment type="similarity">
    <text evidence="7">Belongs to the DNA photolyase family.</text>
</comment>
<dbReference type="GO" id="GO:0003904">
    <property type="term" value="F:deoxyribodipyrimidine photo-lyase activity"/>
    <property type="evidence" value="ECO:0007669"/>
    <property type="project" value="TreeGrafter"/>
</dbReference>
<dbReference type="Gene3D" id="1.10.579.10">
    <property type="entry name" value="DNA Cyclobutane Dipyrimidine Photolyase, subunit A, domain 3"/>
    <property type="match status" value="1"/>
</dbReference>
<dbReference type="InterPro" id="IPR018394">
    <property type="entry name" value="DNA_photolyase_1_CS_C"/>
</dbReference>
<feature type="binding site" evidence="5">
    <location>
        <position position="254"/>
    </location>
    <ligand>
        <name>FAD</name>
        <dbReference type="ChEBI" id="CHEBI:57692"/>
    </ligand>
</feature>
<dbReference type="Pfam" id="PF00875">
    <property type="entry name" value="DNA_photolyase"/>
    <property type="match status" value="1"/>
</dbReference>
<evidence type="ECO:0000256" key="7">
    <source>
        <dbReference type="RuleBase" id="RU004182"/>
    </source>
</evidence>
<keyword evidence="2 5" id="KW-0285">Flavoprotein</keyword>
<dbReference type="SUPFAM" id="SSF48173">
    <property type="entry name" value="Cryptochrome/photolyase FAD-binding domain"/>
    <property type="match status" value="1"/>
</dbReference>
<dbReference type="GO" id="GO:0071949">
    <property type="term" value="F:FAD binding"/>
    <property type="evidence" value="ECO:0007669"/>
    <property type="project" value="TreeGrafter"/>
</dbReference>
<dbReference type="InterPro" id="IPR036155">
    <property type="entry name" value="Crypto/Photolyase_N_sf"/>
</dbReference>
<comment type="caution">
    <text evidence="9">The sequence shown here is derived from an EMBL/GenBank/DDBJ whole genome shotgun (WGS) entry which is preliminary data.</text>
</comment>
<dbReference type="GO" id="GO:0006139">
    <property type="term" value="P:nucleobase-containing compound metabolic process"/>
    <property type="evidence" value="ECO:0007669"/>
    <property type="project" value="UniProtKB-ARBA"/>
</dbReference>
<dbReference type="GO" id="GO:0006950">
    <property type="term" value="P:response to stress"/>
    <property type="evidence" value="ECO:0007669"/>
    <property type="project" value="UniProtKB-ARBA"/>
</dbReference>
<evidence type="ECO:0000256" key="1">
    <source>
        <dbReference type="ARBA" id="ARBA00001932"/>
    </source>
</evidence>
<feature type="binding site" evidence="5">
    <location>
        <position position="214"/>
    </location>
    <ligand>
        <name>FAD</name>
        <dbReference type="ChEBI" id="CHEBI:57692"/>
    </ligand>
</feature>
<dbReference type="InterPro" id="IPR002081">
    <property type="entry name" value="Cryptochrome/DNA_photolyase_1"/>
</dbReference>
<accession>A0A9D7SVX1</accession>
<reference evidence="9 10" key="1">
    <citation type="submission" date="2020-10" db="EMBL/GenBank/DDBJ databases">
        <title>Connecting structure to function with the recovery of over 1000 high-quality activated sludge metagenome-assembled genomes encoding full-length rRNA genes using long-read sequencing.</title>
        <authorList>
            <person name="Singleton C.M."/>
            <person name="Petriglieri F."/>
            <person name="Kristensen J.M."/>
            <person name="Kirkegaard R.H."/>
            <person name="Michaelsen T.Y."/>
            <person name="Andersen M.H."/>
            <person name="Karst S.M."/>
            <person name="Dueholm M.S."/>
            <person name="Nielsen P.H."/>
            <person name="Albertsen M."/>
        </authorList>
    </citation>
    <scope>NUCLEOTIDE SEQUENCE [LARGE SCALE GENOMIC DNA]</scope>
    <source>
        <strain evidence="9">Ribe_18-Q3-R11-54_MAXAC.273</strain>
    </source>
</reference>
<protein>
    <submittedName>
        <fullName evidence="9">Deoxyribodipyrimidine photo-lyase</fullName>
    </submittedName>
</protein>
<organism evidence="9 10">
    <name type="scientific">Candidatus Opimibacter skivensis</name>
    <dbReference type="NCBI Taxonomy" id="2982028"/>
    <lineage>
        <taxon>Bacteria</taxon>
        <taxon>Pseudomonadati</taxon>
        <taxon>Bacteroidota</taxon>
        <taxon>Saprospiria</taxon>
        <taxon>Saprospirales</taxon>
        <taxon>Saprospiraceae</taxon>
        <taxon>Candidatus Opimibacter</taxon>
    </lineage>
</organism>
<evidence type="ECO:0000259" key="8">
    <source>
        <dbReference type="PROSITE" id="PS51645"/>
    </source>
</evidence>
<evidence type="ECO:0000256" key="4">
    <source>
        <dbReference type="ARBA" id="ARBA00022991"/>
    </source>
</evidence>
<dbReference type="PRINTS" id="PR00147">
    <property type="entry name" value="DNAPHOTLYASE"/>
</dbReference>
<dbReference type="SUPFAM" id="SSF52425">
    <property type="entry name" value="Cryptochrome/photolyase, N-terminal domain"/>
    <property type="match status" value="1"/>
</dbReference>
<sequence length="434" mass="51239">MTTISIFWFRRDLRLHDNHGLYKALMHGDPVLCVFIFDKNILDALKDKTDRRVSFIHDSLLRINKEFTSIGSSLLTFHDTPENAFVQLYEKFQIKNVFTNHDYEPYAIARDADIEKLLTKKKIAFHSFKDQVIFERSEITKSDLTPYTIFTPYSKVWKDKYNQHPPEKYPSEKILNKLLQIKNQPIHSLASLGFNHLKSNIPSVEPDTEIIKHYDETRNLPYIHGTSRLSIHLRFGTVSIRDLAKLAIGLNEQWLNELIWREFFMMILFHFPQVVTESFKKKYDTIAWRNNEKEFMAWCRGETGYPMVDAGMRELNETGFMHNRVRMVVASFLTKHLLIDWRWGEAYFAEKLLDYELSSNNGNWQWAAGCGCDAAPYFRIFNPYEQAKKFDPDAKYIKKWIKNYREGYIVPIVDHAFARTRALEVYKKAVSETL</sequence>
<keyword evidence="4 7" id="KW-0157">Chromophore</keyword>
<dbReference type="InterPro" id="IPR036134">
    <property type="entry name" value="Crypto/Photolyase_FAD-like_sf"/>
</dbReference>
<evidence type="ECO:0000256" key="5">
    <source>
        <dbReference type="PIRSR" id="PIRSR602081-1"/>
    </source>
</evidence>
<dbReference type="Proteomes" id="UP000808337">
    <property type="component" value="Unassembled WGS sequence"/>
</dbReference>
<dbReference type="InterPro" id="IPR005101">
    <property type="entry name" value="Cryptochr/Photolyase_FAD-bd"/>
</dbReference>
<feature type="binding site" evidence="5">
    <location>
        <begin position="257"/>
        <end position="264"/>
    </location>
    <ligand>
        <name>FAD</name>
        <dbReference type="ChEBI" id="CHEBI:57692"/>
    </ligand>
</feature>
<dbReference type="GO" id="GO:0003677">
    <property type="term" value="F:DNA binding"/>
    <property type="evidence" value="ECO:0007669"/>
    <property type="project" value="TreeGrafter"/>
</dbReference>
<dbReference type="Gene3D" id="3.40.50.620">
    <property type="entry name" value="HUPs"/>
    <property type="match status" value="1"/>
</dbReference>
<evidence type="ECO:0000256" key="3">
    <source>
        <dbReference type="ARBA" id="ARBA00022827"/>
    </source>
</evidence>
<feature type="site" description="Electron transfer via tryptophanyl radical" evidence="6">
    <location>
        <position position="288"/>
    </location>
</feature>
<evidence type="ECO:0000313" key="9">
    <source>
        <dbReference type="EMBL" id="MBK9983091.1"/>
    </source>
</evidence>
<dbReference type="PANTHER" id="PTHR11455:SF9">
    <property type="entry name" value="CRYPTOCHROME CIRCADIAN CLOCK 5 ISOFORM X1"/>
    <property type="match status" value="1"/>
</dbReference>
<evidence type="ECO:0000313" key="10">
    <source>
        <dbReference type="Proteomes" id="UP000808337"/>
    </source>
</evidence>
<dbReference type="PROSITE" id="PS00394">
    <property type="entry name" value="DNA_PHOTOLYASES_1_1"/>
    <property type="match status" value="1"/>
</dbReference>
<feature type="site" description="Electron transfer via tryptophanyl radical" evidence="6">
    <location>
        <position position="341"/>
    </location>
</feature>
<dbReference type="PROSITE" id="PS00691">
    <property type="entry name" value="DNA_PHOTOLYASES_1_2"/>
    <property type="match status" value="1"/>
</dbReference>
<dbReference type="PANTHER" id="PTHR11455">
    <property type="entry name" value="CRYPTOCHROME"/>
    <property type="match status" value="1"/>
</dbReference>
<evidence type="ECO:0000256" key="2">
    <source>
        <dbReference type="ARBA" id="ARBA00022630"/>
    </source>
</evidence>
<dbReference type="InterPro" id="IPR006050">
    <property type="entry name" value="DNA_photolyase_N"/>
</dbReference>
<dbReference type="Gene3D" id="1.25.40.80">
    <property type="match status" value="1"/>
</dbReference>
<dbReference type="PROSITE" id="PS51645">
    <property type="entry name" value="PHR_CRY_ALPHA_BETA"/>
    <property type="match status" value="1"/>
</dbReference>
<gene>
    <name evidence="9" type="ORF">IPP15_11830</name>
</gene>
<dbReference type="AlphaFoldDB" id="A0A9D7SVX1"/>
<dbReference type="EMBL" id="JADKGY010000008">
    <property type="protein sequence ID" value="MBK9983091.1"/>
    <property type="molecule type" value="Genomic_DNA"/>
</dbReference>
<dbReference type="InterPro" id="IPR014729">
    <property type="entry name" value="Rossmann-like_a/b/a_fold"/>
</dbReference>
<dbReference type="GO" id="GO:0009416">
    <property type="term" value="P:response to light stimulus"/>
    <property type="evidence" value="ECO:0007669"/>
    <property type="project" value="TreeGrafter"/>
</dbReference>
<comment type="cofactor">
    <cofactor evidence="1">
        <name>(6R)-5,10-methylene-5,6,7,8-tetrahydrofolate</name>
        <dbReference type="ChEBI" id="CHEBI:15636"/>
    </cofactor>
</comment>